<dbReference type="Pfam" id="PF00015">
    <property type="entry name" value="MCPsignal"/>
    <property type="match status" value="1"/>
</dbReference>
<dbReference type="OrthoDB" id="1776073at2"/>
<dbReference type="InterPro" id="IPR051310">
    <property type="entry name" value="MCP_chemotaxis"/>
</dbReference>
<comment type="similarity">
    <text evidence="3">Belongs to the methyl-accepting chemotaxis (MCP) protein family.</text>
</comment>
<feature type="transmembrane region" description="Helical" evidence="6">
    <location>
        <begin position="189"/>
        <end position="209"/>
    </location>
</feature>
<dbReference type="Pfam" id="PF12729">
    <property type="entry name" value="4HB_MCP_1"/>
    <property type="match status" value="1"/>
</dbReference>
<evidence type="ECO:0000256" key="3">
    <source>
        <dbReference type="ARBA" id="ARBA00029447"/>
    </source>
</evidence>
<evidence type="ECO:0000256" key="6">
    <source>
        <dbReference type="SAM" id="Phobius"/>
    </source>
</evidence>
<proteinExistence type="inferred from homology"/>
<feature type="domain" description="HAMP" evidence="8">
    <location>
        <begin position="210"/>
        <end position="263"/>
    </location>
</feature>
<dbReference type="SUPFAM" id="SSF158472">
    <property type="entry name" value="HAMP domain-like"/>
    <property type="match status" value="1"/>
</dbReference>
<dbReference type="InterPro" id="IPR003660">
    <property type="entry name" value="HAMP_dom"/>
</dbReference>
<feature type="domain" description="HAMP" evidence="8">
    <location>
        <begin position="300"/>
        <end position="343"/>
    </location>
</feature>
<dbReference type="SUPFAM" id="SSF58104">
    <property type="entry name" value="Methyl-accepting chemotaxis protein (MCP) signaling domain"/>
    <property type="match status" value="1"/>
</dbReference>
<evidence type="ECO:0000313" key="10">
    <source>
        <dbReference type="Proteomes" id="UP000093111"/>
    </source>
</evidence>
<keyword evidence="2" id="KW-0145">Chemotaxis</keyword>
<gene>
    <name evidence="9" type="ORF">ADU59_13975</name>
</gene>
<evidence type="ECO:0000256" key="5">
    <source>
        <dbReference type="SAM" id="MobiDB-lite"/>
    </source>
</evidence>
<dbReference type="EMBL" id="LGLV01000008">
    <property type="protein sequence ID" value="OBZ94912.1"/>
    <property type="molecule type" value="Genomic_DNA"/>
</dbReference>
<dbReference type="PANTHER" id="PTHR43531">
    <property type="entry name" value="PROTEIN ICFG"/>
    <property type="match status" value="1"/>
</dbReference>
<feature type="compositionally biased region" description="Polar residues" evidence="5">
    <location>
        <begin position="353"/>
        <end position="364"/>
    </location>
</feature>
<dbReference type="AlphaFoldDB" id="A0A1C7P0W2"/>
<accession>A0A1C7P0W2</accession>
<evidence type="ECO:0000313" key="9">
    <source>
        <dbReference type="EMBL" id="OBZ94912.1"/>
    </source>
</evidence>
<dbReference type="GO" id="GO:0006935">
    <property type="term" value="P:chemotaxis"/>
    <property type="evidence" value="ECO:0007669"/>
    <property type="project" value="UniProtKB-KW"/>
</dbReference>
<keyword evidence="6" id="KW-0472">Membrane</keyword>
<dbReference type="GO" id="GO:0016020">
    <property type="term" value="C:membrane"/>
    <property type="evidence" value="ECO:0007669"/>
    <property type="project" value="UniProtKB-SubCell"/>
</dbReference>
<comment type="caution">
    <text evidence="9">The sequence shown here is derived from an EMBL/GenBank/DDBJ whole genome shotgun (WGS) entry which is preliminary data.</text>
</comment>
<dbReference type="Proteomes" id="UP000093111">
    <property type="component" value="Unassembled WGS sequence"/>
</dbReference>
<evidence type="ECO:0000259" key="7">
    <source>
        <dbReference type="PROSITE" id="PS50111"/>
    </source>
</evidence>
<feature type="transmembrane region" description="Helical" evidence="6">
    <location>
        <begin position="6"/>
        <end position="29"/>
    </location>
</feature>
<keyword evidence="10" id="KW-1185">Reference proteome</keyword>
<comment type="subcellular location">
    <subcellularLocation>
        <location evidence="1">Membrane</location>
    </subcellularLocation>
</comment>
<dbReference type="InterPro" id="IPR004089">
    <property type="entry name" value="MCPsignal_dom"/>
</dbReference>
<evidence type="ECO:0000259" key="8">
    <source>
        <dbReference type="PROSITE" id="PS50885"/>
    </source>
</evidence>
<keyword evidence="6" id="KW-1133">Transmembrane helix</keyword>
<protein>
    <submittedName>
        <fullName evidence="9">Chemotaxis protein</fullName>
    </submittedName>
</protein>
<dbReference type="GO" id="GO:0007165">
    <property type="term" value="P:signal transduction"/>
    <property type="evidence" value="ECO:0007669"/>
    <property type="project" value="UniProtKB-KW"/>
</dbReference>
<name>A0A1C7P0W2_9HYPH</name>
<sequence>MSRPKIKTALTAVLMLIGIVFLSFAGFAIQSMNTLNRNVAEMAMDWLPGVSGAKDMNLALSSMRRNYLNHVMALDDASRKTVEQALDADARQFLDELKLNEAASNDAEEQALAKDIRTRFAALQQLAEPMLALSRAGKIEEAKIDQQTRVRPAAAELTSVIDKIVKSKSEGSQRSYELSKQVFQTTMTITMLAVAAGLSVIAGGIYFALSGIARPIEAITASMKALATGDTTTTIPFEGRADEIGAMAAAVAIFKANALANIQLEAEAASERSLTESERRRNAESARIKGEEMELATAGLADGLAHLAAGDLSFQLRDAFAVDFEALRQNFNASIVQLAQTLQSVTTAAASIDSGSREISQSSDDLSKRTEHQAASLEETAAALDQITANVSNSSQRAEEARLIAVQANTSAVQSGSVVASAVNAMERIEQSSSQIANIISVIDEIAFQTNLLALNAGVEAARAGEAGKGFAVVAQEVRELAQRSAKAAKEIKELIRNSSVEVENGVKLVRDTGGALKVIGDYVVTINQHMDAIALSAREQSVGLAEVNTAVNQMDQVTQQNAAMVEEMNAAGATLAQESSQLRELISQFTLASADHGSANTSGRYARRAA</sequence>
<dbReference type="PATRIC" id="fig|1612624.7.peg.4705"/>
<organism evidence="9 10">
    <name type="scientific">Pararhizobium polonicum</name>
    <dbReference type="NCBI Taxonomy" id="1612624"/>
    <lineage>
        <taxon>Bacteria</taxon>
        <taxon>Pseudomonadati</taxon>
        <taxon>Pseudomonadota</taxon>
        <taxon>Alphaproteobacteria</taxon>
        <taxon>Hyphomicrobiales</taxon>
        <taxon>Rhizobiaceae</taxon>
        <taxon>Rhizobium/Agrobacterium group</taxon>
        <taxon>Pararhizobium</taxon>
    </lineage>
</organism>
<dbReference type="Pfam" id="PF00672">
    <property type="entry name" value="HAMP"/>
    <property type="match status" value="1"/>
</dbReference>
<keyword evidence="6" id="KW-0812">Transmembrane</keyword>
<dbReference type="PANTHER" id="PTHR43531:SF11">
    <property type="entry name" value="METHYL-ACCEPTING CHEMOTAXIS PROTEIN 3"/>
    <property type="match status" value="1"/>
</dbReference>
<evidence type="ECO:0000256" key="4">
    <source>
        <dbReference type="PROSITE-ProRule" id="PRU00284"/>
    </source>
</evidence>
<dbReference type="PROSITE" id="PS50885">
    <property type="entry name" value="HAMP"/>
    <property type="match status" value="2"/>
</dbReference>
<dbReference type="SMART" id="SM00283">
    <property type="entry name" value="MA"/>
    <property type="match status" value="1"/>
</dbReference>
<keyword evidence="4" id="KW-0807">Transducer</keyword>
<evidence type="ECO:0000256" key="1">
    <source>
        <dbReference type="ARBA" id="ARBA00004370"/>
    </source>
</evidence>
<dbReference type="FunFam" id="1.10.287.950:FF:000001">
    <property type="entry name" value="Methyl-accepting chemotaxis sensory transducer"/>
    <property type="match status" value="1"/>
</dbReference>
<feature type="region of interest" description="Disordered" evidence="5">
    <location>
        <begin position="353"/>
        <end position="375"/>
    </location>
</feature>
<dbReference type="STRING" id="1612624.ADU59_13975"/>
<dbReference type="Gene3D" id="1.10.8.500">
    <property type="entry name" value="HAMP domain in histidine kinase"/>
    <property type="match status" value="1"/>
</dbReference>
<dbReference type="PROSITE" id="PS50111">
    <property type="entry name" value="CHEMOTAXIS_TRANSDUC_2"/>
    <property type="match status" value="1"/>
</dbReference>
<dbReference type="InterPro" id="IPR024478">
    <property type="entry name" value="HlyB_4HB_MCP"/>
</dbReference>
<dbReference type="SMART" id="SM00304">
    <property type="entry name" value="HAMP"/>
    <property type="match status" value="1"/>
</dbReference>
<dbReference type="CDD" id="cd06225">
    <property type="entry name" value="HAMP"/>
    <property type="match status" value="1"/>
</dbReference>
<dbReference type="RefSeq" id="WP_068954735.1">
    <property type="nucleotide sequence ID" value="NZ_LGLV01000008.1"/>
</dbReference>
<evidence type="ECO:0000256" key="2">
    <source>
        <dbReference type="ARBA" id="ARBA00022500"/>
    </source>
</evidence>
<dbReference type="Gene3D" id="1.10.287.950">
    <property type="entry name" value="Methyl-accepting chemotaxis protein"/>
    <property type="match status" value="1"/>
</dbReference>
<feature type="domain" description="Methyl-accepting transducer" evidence="7">
    <location>
        <begin position="348"/>
        <end position="577"/>
    </location>
</feature>
<dbReference type="CDD" id="cd11386">
    <property type="entry name" value="MCP_signal"/>
    <property type="match status" value="1"/>
</dbReference>
<reference evidence="9 10" key="1">
    <citation type="journal article" date="2016" name="Syst. Appl. Microbiol.">
        <title>Pararhizobium polonicum sp. nov. isolated from tumors on stone fruit rootstocks.</title>
        <authorList>
            <person name="Pulawska J."/>
            <person name="Kuzmanovic N."/>
            <person name="Willems A."/>
            <person name="Pothier J.F."/>
        </authorList>
    </citation>
    <scope>NUCLEOTIDE SEQUENCE [LARGE SCALE GENOMIC DNA]</scope>
    <source>
        <strain evidence="9 10">F5.1</strain>
    </source>
</reference>